<dbReference type="GO" id="GO:0006508">
    <property type="term" value="P:proteolysis"/>
    <property type="evidence" value="ECO:0007669"/>
    <property type="project" value="UniProtKB-KW"/>
</dbReference>
<comment type="caution">
    <text evidence="6">The sequence shown here is derived from an EMBL/GenBank/DDBJ whole genome shotgun (WGS) entry which is preliminary data.</text>
</comment>
<dbReference type="SUPFAM" id="SSF54001">
    <property type="entry name" value="Cysteine proteinases"/>
    <property type="match status" value="1"/>
</dbReference>
<dbReference type="Gene3D" id="3.40.395.10">
    <property type="entry name" value="Adenoviral Proteinase, Chain A"/>
    <property type="match status" value="1"/>
</dbReference>
<evidence type="ECO:0000313" key="6">
    <source>
        <dbReference type="EMBL" id="PHT72860.1"/>
    </source>
</evidence>
<protein>
    <recommendedName>
        <fullName evidence="5">Ubiquitin-like protease family profile domain-containing protein</fullName>
    </recommendedName>
</protein>
<feature type="region of interest" description="Disordered" evidence="4">
    <location>
        <begin position="106"/>
        <end position="134"/>
    </location>
</feature>
<accession>A0A2G2YSX5</accession>
<dbReference type="InterPro" id="IPR003653">
    <property type="entry name" value="Peptidase_C48_C"/>
</dbReference>
<evidence type="ECO:0000256" key="1">
    <source>
        <dbReference type="ARBA" id="ARBA00005234"/>
    </source>
</evidence>
<keyword evidence="7" id="KW-1185">Reference proteome</keyword>
<dbReference type="Pfam" id="PF02902">
    <property type="entry name" value="Peptidase_C48"/>
    <property type="match status" value="1"/>
</dbReference>
<dbReference type="InterPro" id="IPR038765">
    <property type="entry name" value="Papain-like_cys_pep_sf"/>
</dbReference>
<evidence type="ECO:0000256" key="4">
    <source>
        <dbReference type="SAM" id="MobiDB-lite"/>
    </source>
</evidence>
<reference evidence="6 7" key="2">
    <citation type="journal article" date="2017" name="Genome Biol.">
        <title>New reference genome sequences of hot pepper reveal the massive evolution of plant disease-resistance genes by retroduplication.</title>
        <authorList>
            <person name="Kim S."/>
            <person name="Park J."/>
            <person name="Yeom S.I."/>
            <person name="Kim Y.M."/>
            <person name="Seo E."/>
            <person name="Kim K.T."/>
            <person name="Kim M.S."/>
            <person name="Lee J.M."/>
            <person name="Cheong K."/>
            <person name="Shin H.S."/>
            <person name="Kim S.B."/>
            <person name="Han K."/>
            <person name="Lee J."/>
            <person name="Park M."/>
            <person name="Lee H.A."/>
            <person name="Lee H.Y."/>
            <person name="Lee Y."/>
            <person name="Oh S."/>
            <person name="Lee J.H."/>
            <person name="Choi E."/>
            <person name="Choi E."/>
            <person name="Lee S.E."/>
            <person name="Jeon J."/>
            <person name="Kim H."/>
            <person name="Choi G."/>
            <person name="Song H."/>
            <person name="Lee J."/>
            <person name="Lee S.C."/>
            <person name="Kwon J.K."/>
            <person name="Lee H.Y."/>
            <person name="Koo N."/>
            <person name="Hong Y."/>
            <person name="Kim R.W."/>
            <person name="Kang W.H."/>
            <person name="Huh J.H."/>
            <person name="Kang B.C."/>
            <person name="Yang T.J."/>
            <person name="Lee Y.H."/>
            <person name="Bennetzen J.L."/>
            <person name="Choi D."/>
        </authorList>
    </citation>
    <scope>NUCLEOTIDE SEQUENCE [LARGE SCALE GENOMIC DNA]</scope>
    <source>
        <strain evidence="7">cv. CM334</strain>
    </source>
</reference>
<feature type="domain" description="Ubiquitin-like protease family profile" evidence="5">
    <location>
        <begin position="38"/>
        <end position="92"/>
    </location>
</feature>
<keyword evidence="3" id="KW-0378">Hydrolase</keyword>
<organism evidence="6 7">
    <name type="scientific">Capsicum annuum</name>
    <name type="common">Capsicum pepper</name>
    <dbReference type="NCBI Taxonomy" id="4072"/>
    <lineage>
        <taxon>Eukaryota</taxon>
        <taxon>Viridiplantae</taxon>
        <taxon>Streptophyta</taxon>
        <taxon>Embryophyta</taxon>
        <taxon>Tracheophyta</taxon>
        <taxon>Spermatophyta</taxon>
        <taxon>Magnoliopsida</taxon>
        <taxon>eudicotyledons</taxon>
        <taxon>Gunneridae</taxon>
        <taxon>Pentapetalae</taxon>
        <taxon>asterids</taxon>
        <taxon>lamiids</taxon>
        <taxon>Solanales</taxon>
        <taxon>Solanaceae</taxon>
        <taxon>Solanoideae</taxon>
        <taxon>Capsiceae</taxon>
        <taxon>Capsicum</taxon>
    </lineage>
</organism>
<name>A0A2G2YSX5_CAPAN</name>
<gene>
    <name evidence="6" type="ORF">T459_23645</name>
</gene>
<dbReference type="AlphaFoldDB" id="A0A2G2YSX5"/>
<dbReference type="Proteomes" id="UP000222542">
    <property type="component" value="Unassembled WGS sequence"/>
</dbReference>
<feature type="compositionally biased region" description="Polar residues" evidence="4">
    <location>
        <begin position="107"/>
        <end position="126"/>
    </location>
</feature>
<evidence type="ECO:0000256" key="3">
    <source>
        <dbReference type="ARBA" id="ARBA00022801"/>
    </source>
</evidence>
<reference evidence="6 7" key="1">
    <citation type="journal article" date="2014" name="Nat. Genet.">
        <title>Genome sequence of the hot pepper provides insights into the evolution of pungency in Capsicum species.</title>
        <authorList>
            <person name="Kim S."/>
            <person name="Park M."/>
            <person name="Yeom S.I."/>
            <person name="Kim Y.M."/>
            <person name="Lee J.M."/>
            <person name="Lee H.A."/>
            <person name="Seo E."/>
            <person name="Choi J."/>
            <person name="Cheong K."/>
            <person name="Kim K.T."/>
            <person name="Jung K."/>
            <person name="Lee G.W."/>
            <person name="Oh S.K."/>
            <person name="Bae C."/>
            <person name="Kim S.B."/>
            <person name="Lee H.Y."/>
            <person name="Kim S.Y."/>
            <person name="Kim M.S."/>
            <person name="Kang B.C."/>
            <person name="Jo Y.D."/>
            <person name="Yang H.B."/>
            <person name="Jeong H.J."/>
            <person name="Kang W.H."/>
            <person name="Kwon J.K."/>
            <person name="Shin C."/>
            <person name="Lim J.Y."/>
            <person name="Park J.H."/>
            <person name="Huh J.H."/>
            <person name="Kim J.S."/>
            <person name="Kim B.D."/>
            <person name="Cohen O."/>
            <person name="Paran I."/>
            <person name="Suh M.C."/>
            <person name="Lee S.B."/>
            <person name="Kim Y.K."/>
            <person name="Shin Y."/>
            <person name="Noh S.J."/>
            <person name="Park J."/>
            <person name="Seo Y.S."/>
            <person name="Kwon S.Y."/>
            <person name="Kim H.A."/>
            <person name="Park J.M."/>
            <person name="Kim H.J."/>
            <person name="Choi S.B."/>
            <person name="Bosland P.W."/>
            <person name="Reeves G."/>
            <person name="Jo S.H."/>
            <person name="Lee B.W."/>
            <person name="Cho H.T."/>
            <person name="Choi H.S."/>
            <person name="Lee M.S."/>
            <person name="Yu Y."/>
            <person name="Do Choi Y."/>
            <person name="Park B.S."/>
            <person name="van Deynze A."/>
            <person name="Ashrafi H."/>
            <person name="Hill T."/>
            <person name="Kim W.T."/>
            <person name="Pai H.S."/>
            <person name="Ahn H.K."/>
            <person name="Yeam I."/>
            <person name="Giovannoni J.J."/>
            <person name="Rose J.K."/>
            <person name="Sorensen I."/>
            <person name="Lee S.J."/>
            <person name="Kim R.W."/>
            <person name="Choi I.Y."/>
            <person name="Choi B.S."/>
            <person name="Lim J.S."/>
            <person name="Lee Y.H."/>
            <person name="Choi D."/>
        </authorList>
    </citation>
    <scope>NUCLEOTIDE SEQUENCE [LARGE SCALE GENOMIC DNA]</scope>
    <source>
        <strain evidence="7">cv. CM334</strain>
    </source>
</reference>
<evidence type="ECO:0000313" key="7">
    <source>
        <dbReference type="Proteomes" id="UP000222542"/>
    </source>
</evidence>
<dbReference type="Gramene" id="PHT72860">
    <property type="protein sequence ID" value="PHT72860"/>
    <property type="gene ID" value="T459_23645"/>
</dbReference>
<dbReference type="GO" id="GO:0008234">
    <property type="term" value="F:cysteine-type peptidase activity"/>
    <property type="evidence" value="ECO:0007669"/>
    <property type="project" value="InterPro"/>
</dbReference>
<evidence type="ECO:0000259" key="5">
    <source>
        <dbReference type="Pfam" id="PF02902"/>
    </source>
</evidence>
<dbReference type="PANTHER" id="PTHR33022:SF13">
    <property type="entry name" value="UBIQUITIN-LIKE PROTEASE FAMILY PROFILE DOMAIN-CONTAINING PROTEIN"/>
    <property type="match status" value="1"/>
</dbReference>
<keyword evidence="2" id="KW-0645">Protease</keyword>
<dbReference type="OMA" id="QVHSSKF"/>
<proteinExistence type="inferred from homology"/>
<evidence type="ECO:0000256" key="2">
    <source>
        <dbReference type="ARBA" id="ARBA00022670"/>
    </source>
</evidence>
<dbReference type="PANTHER" id="PTHR33022">
    <property type="entry name" value="DUF1985 DOMAIN-CONTAINING PROTEIN"/>
    <property type="match status" value="1"/>
</dbReference>
<dbReference type="EMBL" id="AYRZ02000009">
    <property type="protein sequence ID" value="PHT72860.1"/>
    <property type="molecule type" value="Genomic_DNA"/>
</dbReference>
<comment type="similarity">
    <text evidence="1">Belongs to the peptidase C48 family.</text>
</comment>
<sequence>MLPTYLSDSGVFEKTERIDWSTLKAYEGKIGLQTGEISHNLFDIEYVQNISQQTSDSLDCGVFVSAYAEILSEGQQVHSSKFEATSQRARYASLLWHYGVTKAKKGYTSNNDDPPQPKNTFLQSPDESAIVTLE</sequence>